<feature type="region of interest" description="Disordered" evidence="1">
    <location>
        <begin position="584"/>
        <end position="603"/>
    </location>
</feature>
<evidence type="ECO:0000313" key="2">
    <source>
        <dbReference type="EMBL" id="CEM13169.1"/>
    </source>
</evidence>
<feature type="region of interest" description="Disordered" evidence="1">
    <location>
        <begin position="443"/>
        <end position="532"/>
    </location>
</feature>
<feature type="region of interest" description="Disordered" evidence="1">
    <location>
        <begin position="619"/>
        <end position="668"/>
    </location>
</feature>
<dbReference type="AlphaFoldDB" id="A0A0G4FI47"/>
<name>A0A0G4FI47_9ALVE</name>
<organism evidence="2">
    <name type="scientific">Chromera velia CCMP2878</name>
    <dbReference type="NCBI Taxonomy" id="1169474"/>
    <lineage>
        <taxon>Eukaryota</taxon>
        <taxon>Sar</taxon>
        <taxon>Alveolata</taxon>
        <taxon>Colpodellida</taxon>
        <taxon>Chromeraceae</taxon>
        <taxon>Chromera</taxon>
    </lineage>
</organism>
<accession>A0A0G4FI47</accession>
<feature type="region of interest" description="Disordered" evidence="1">
    <location>
        <begin position="201"/>
        <end position="226"/>
    </location>
</feature>
<feature type="compositionally biased region" description="Low complexity" evidence="1">
    <location>
        <begin position="641"/>
        <end position="650"/>
    </location>
</feature>
<dbReference type="VEuPathDB" id="CryptoDB:Cvel_17123"/>
<proteinExistence type="predicted"/>
<feature type="compositionally biased region" description="Basic and acidic residues" evidence="1">
    <location>
        <begin position="316"/>
        <end position="334"/>
    </location>
</feature>
<protein>
    <recommendedName>
        <fullName evidence="3">Enhancer of polycomb-like protein</fullName>
    </recommendedName>
</protein>
<feature type="compositionally biased region" description="Basic and acidic residues" evidence="1">
    <location>
        <begin position="654"/>
        <end position="668"/>
    </location>
</feature>
<feature type="region of interest" description="Disordered" evidence="1">
    <location>
        <begin position="316"/>
        <end position="335"/>
    </location>
</feature>
<feature type="compositionally biased region" description="Polar residues" evidence="1">
    <location>
        <begin position="584"/>
        <end position="596"/>
    </location>
</feature>
<evidence type="ECO:0008006" key="3">
    <source>
        <dbReference type="Google" id="ProtNLM"/>
    </source>
</evidence>
<dbReference type="EMBL" id="CDMZ01000387">
    <property type="protein sequence ID" value="CEM13169.1"/>
    <property type="molecule type" value="Genomic_DNA"/>
</dbReference>
<sequence>MPQIRQRKIDNSAELEIWRDEESLLANSVQIDVGLPSSSSHNPSYVSTAGAAAAPAAEKHFYEIPPIIENEQFAPSKGVDKPEFFMKKFICKDFEPTYPVTVQGQIHEVQYNIQKEDVDFLRQFNMRFDGGERNPRLSEDAFIFMINTWEHLTEKRSMIHLEEAFKGVTRYVTLADTYIKEVYEYWKRRREDLDRPLLRKFWPTPSQQQEGTGRRPRKTNTRRGGSETLVKLQTVISSLEKVQQLKVIRKWMMKREETKLRIVLDEEADFANQRMALAARHLDLLDPLESGEARIPPRTRTLKDVKDLTKAIKNKACDKDEDERRDRDKKKEKSSALLVAGTPVPFSPGPDIPGIASPSVFPNDGDGLGLTLWGPSGGKPEGFGTDGKGGFAFVPCRADLATAPMVGRVRIGRLGRIWIDRVGLDLTRSEVLKWYAPLRDALPRPLPPALLPPAKTQTGVAGGTDERTKGRDKGKKRKRGGDVAEEGEEETAGAGHEREKDENTAGVVKTEGVHSSSWGFPSSSSSSSSSLGGMRFPFPTEKALLSMPDPFADSLDYPHPFNSIQPSTQTGASGERDMGAWIAGSSSPSPHNQTLQGGAAQRERERLAVDRFKGVMVEVPPQGRQPAGPGMRLAPYPDPPAAAAAAAAASGAGGRDRERSTRERQRPDGKGVCLRMLETGETGLMDWADVGGAHRTMTRQGIAKAMRTYDQSMAVVVDSDLVVGGPLSASDGRKSSDGKTVWKYALTTEKEMRSADKYTQSVVKDLRHAFNHFKWSLGAAMPKGSKCPANLPPPYRPPSDDIPMEVIPAPPPMPLGLGMDEQMVDSAAVSEAEKMVMAGSWGNKGG</sequence>
<feature type="compositionally biased region" description="Low complexity" evidence="1">
    <location>
        <begin position="515"/>
        <end position="530"/>
    </location>
</feature>
<gene>
    <name evidence="2" type="ORF">Cvel_17123</name>
</gene>
<reference evidence="2" key="1">
    <citation type="submission" date="2014-11" db="EMBL/GenBank/DDBJ databases">
        <authorList>
            <person name="Otto D Thomas"/>
            <person name="Naeem Raeece"/>
        </authorList>
    </citation>
    <scope>NUCLEOTIDE SEQUENCE</scope>
</reference>
<evidence type="ECO:0000256" key="1">
    <source>
        <dbReference type="SAM" id="MobiDB-lite"/>
    </source>
</evidence>